<dbReference type="GO" id="GO:0003677">
    <property type="term" value="F:DNA binding"/>
    <property type="evidence" value="ECO:0007669"/>
    <property type="project" value="UniProtKB-KW"/>
</dbReference>
<evidence type="ECO:0000256" key="1">
    <source>
        <dbReference type="ARBA" id="ARBA00004123"/>
    </source>
</evidence>
<evidence type="ECO:0000313" key="8">
    <source>
        <dbReference type="EnsemblPlants" id="KQJ89003"/>
    </source>
</evidence>
<keyword evidence="3" id="KW-0238">DNA-binding</keyword>
<keyword evidence="5" id="KW-0539">Nucleus</keyword>
<evidence type="ECO:0000256" key="4">
    <source>
        <dbReference type="ARBA" id="ARBA00023163"/>
    </source>
</evidence>
<dbReference type="InterPro" id="IPR036093">
    <property type="entry name" value="NAC_dom_sf"/>
</dbReference>
<sequence length="191" mass="21770">MAANVPVPMADGSVLMLPSGFKFRPSDKDLILEYLYRRSIDEPLPWAVIVEADIMGSSPWDLLPEGAKEKYFLTRRDLKYMDGSRINRITQEGYWKARRTESPIYVHNILVGMRRSLLFYVGTPKGMRTIWAMREYRLAGAGLSPCMVMRPTGSETFGRTCQIDATATAKRCRRGEVELDNMILQVPFVIV</sequence>
<comment type="subcellular location">
    <subcellularLocation>
        <location evidence="1">Nucleus</location>
    </subcellularLocation>
</comment>
<evidence type="ECO:0000256" key="3">
    <source>
        <dbReference type="ARBA" id="ARBA00023125"/>
    </source>
</evidence>
<name>A0A0Q3HL81_BRADI</name>
<dbReference type="Gene3D" id="2.170.150.80">
    <property type="entry name" value="NAC domain"/>
    <property type="match status" value="1"/>
</dbReference>
<dbReference type="PANTHER" id="PTHR31719:SF250">
    <property type="entry name" value="OS05G0415400 PROTEIN"/>
    <property type="match status" value="1"/>
</dbReference>
<dbReference type="SUPFAM" id="SSF101941">
    <property type="entry name" value="NAC domain"/>
    <property type="match status" value="1"/>
</dbReference>
<evidence type="ECO:0000256" key="5">
    <source>
        <dbReference type="ARBA" id="ARBA00023242"/>
    </source>
</evidence>
<gene>
    <name evidence="7" type="ORF">BRADI_4g22681v3</name>
</gene>
<dbReference type="EnsemblPlants" id="KQJ89003">
    <property type="protein sequence ID" value="KQJ89003"/>
    <property type="gene ID" value="BRADI_4g22681v3"/>
</dbReference>
<reference evidence="7 8" key="1">
    <citation type="journal article" date="2010" name="Nature">
        <title>Genome sequencing and analysis of the model grass Brachypodium distachyon.</title>
        <authorList>
            <consortium name="International Brachypodium Initiative"/>
        </authorList>
    </citation>
    <scope>NUCLEOTIDE SEQUENCE [LARGE SCALE GENOMIC DNA]</scope>
    <source>
        <strain evidence="7 8">Bd21</strain>
    </source>
</reference>
<evidence type="ECO:0000259" key="6">
    <source>
        <dbReference type="PROSITE" id="PS51005"/>
    </source>
</evidence>
<dbReference type="InParanoid" id="A0A0Q3HL81"/>
<keyword evidence="4" id="KW-0804">Transcription</keyword>
<dbReference type="Pfam" id="PF02365">
    <property type="entry name" value="NAM"/>
    <property type="match status" value="1"/>
</dbReference>
<dbReference type="PROSITE" id="PS51005">
    <property type="entry name" value="NAC"/>
    <property type="match status" value="1"/>
</dbReference>
<dbReference type="GO" id="GO:0006355">
    <property type="term" value="P:regulation of DNA-templated transcription"/>
    <property type="evidence" value="ECO:0007669"/>
    <property type="project" value="InterPro"/>
</dbReference>
<dbReference type="OrthoDB" id="597906at2759"/>
<dbReference type="STRING" id="15368.A0A0Q3HL81"/>
<feature type="domain" description="NAC" evidence="6">
    <location>
        <begin position="17"/>
        <end position="166"/>
    </location>
</feature>
<dbReference type="Gramene" id="KQJ89003">
    <property type="protein sequence ID" value="KQJ89003"/>
    <property type="gene ID" value="BRADI_4g22681v3"/>
</dbReference>
<dbReference type="GO" id="GO:0005634">
    <property type="term" value="C:nucleus"/>
    <property type="evidence" value="ECO:0007669"/>
    <property type="project" value="UniProtKB-SubCell"/>
</dbReference>
<keyword evidence="9" id="KW-1185">Reference proteome</keyword>
<reference evidence="7" key="2">
    <citation type="submission" date="2017-06" db="EMBL/GenBank/DDBJ databases">
        <title>WGS assembly of Brachypodium distachyon.</title>
        <authorList>
            <consortium name="The International Brachypodium Initiative"/>
            <person name="Lucas S."/>
            <person name="Harmon-Smith M."/>
            <person name="Lail K."/>
            <person name="Tice H."/>
            <person name="Grimwood J."/>
            <person name="Bruce D."/>
            <person name="Barry K."/>
            <person name="Shu S."/>
            <person name="Lindquist E."/>
            <person name="Wang M."/>
            <person name="Pitluck S."/>
            <person name="Vogel J.P."/>
            <person name="Garvin D.F."/>
            <person name="Mockler T.C."/>
            <person name="Schmutz J."/>
            <person name="Rokhsar D."/>
            <person name="Bevan M.W."/>
        </authorList>
    </citation>
    <scope>NUCLEOTIDE SEQUENCE</scope>
    <source>
        <strain evidence="7">Bd21</strain>
    </source>
</reference>
<organism evidence="7">
    <name type="scientific">Brachypodium distachyon</name>
    <name type="common">Purple false brome</name>
    <name type="synonym">Trachynia distachya</name>
    <dbReference type="NCBI Taxonomy" id="15368"/>
    <lineage>
        <taxon>Eukaryota</taxon>
        <taxon>Viridiplantae</taxon>
        <taxon>Streptophyta</taxon>
        <taxon>Embryophyta</taxon>
        <taxon>Tracheophyta</taxon>
        <taxon>Spermatophyta</taxon>
        <taxon>Magnoliopsida</taxon>
        <taxon>Liliopsida</taxon>
        <taxon>Poales</taxon>
        <taxon>Poaceae</taxon>
        <taxon>BOP clade</taxon>
        <taxon>Pooideae</taxon>
        <taxon>Stipodae</taxon>
        <taxon>Brachypodieae</taxon>
        <taxon>Brachypodium</taxon>
    </lineage>
</organism>
<reference evidence="8" key="3">
    <citation type="submission" date="2018-08" db="UniProtKB">
        <authorList>
            <consortium name="EnsemblPlants"/>
        </authorList>
    </citation>
    <scope>IDENTIFICATION</scope>
    <source>
        <strain evidence="8">cv. Bd21</strain>
    </source>
</reference>
<proteinExistence type="predicted"/>
<keyword evidence="2" id="KW-0805">Transcription regulation</keyword>
<dbReference type="Proteomes" id="UP000008810">
    <property type="component" value="Chromosome 4"/>
</dbReference>
<accession>A0A0Q3HL81</accession>
<dbReference type="PANTHER" id="PTHR31719">
    <property type="entry name" value="NAC TRANSCRIPTION FACTOR 56"/>
    <property type="match status" value="1"/>
</dbReference>
<evidence type="ECO:0000256" key="2">
    <source>
        <dbReference type="ARBA" id="ARBA00023015"/>
    </source>
</evidence>
<protein>
    <recommendedName>
        <fullName evidence="6">NAC domain-containing protein</fullName>
    </recommendedName>
</protein>
<dbReference type="ExpressionAtlas" id="A0A0Q3HL81">
    <property type="expression patterns" value="baseline"/>
</dbReference>
<dbReference type="InterPro" id="IPR003441">
    <property type="entry name" value="NAC-dom"/>
</dbReference>
<evidence type="ECO:0000313" key="7">
    <source>
        <dbReference type="EMBL" id="KQJ89003.1"/>
    </source>
</evidence>
<dbReference type="EMBL" id="CM000883">
    <property type="protein sequence ID" value="KQJ89003.1"/>
    <property type="molecule type" value="Genomic_DNA"/>
</dbReference>
<dbReference type="AlphaFoldDB" id="A0A0Q3HL81"/>
<evidence type="ECO:0000313" key="9">
    <source>
        <dbReference type="Proteomes" id="UP000008810"/>
    </source>
</evidence>